<comment type="similarity">
    <text evidence="2">Belongs to the peptidase S54 family.</text>
</comment>
<dbReference type="EMBL" id="JARXVH010000003">
    <property type="protein sequence ID" value="MDH6215028.1"/>
    <property type="molecule type" value="Genomic_DNA"/>
</dbReference>
<keyword evidence="9" id="KW-0645">Protease</keyword>
<accession>A0ABT6LFE5</accession>
<evidence type="ECO:0000259" key="8">
    <source>
        <dbReference type="Pfam" id="PF01694"/>
    </source>
</evidence>
<dbReference type="InterPro" id="IPR035952">
    <property type="entry name" value="Rhomboid-like_sf"/>
</dbReference>
<evidence type="ECO:0000256" key="3">
    <source>
        <dbReference type="ARBA" id="ARBA00022692"/>
    </source>
</evidence>
<keyword evidence="5 7" id="KW-1133">Transmembrane helix</keyword>
<feature type="transmembrane region" description="Helical" evidence="7">
    <location>
        <begin position="302"/>
        <end position="321"/>
    </location>
</feature>
<keyword evidence="4" id="KW-0378">Hydrolase</keyword>
<dbReference type="InterPro" id="IPR050925">
    <property type="entry name" value="Rhomboid_protease_S54"/>
</dbReference>
<dbReference type="GO" id="GO:0008233">
    <property type="term" value="F:peptidase activity"/>
    <property type="evidence" value="ECO:0007669"/>
    <property type="project" value="UniProtKB-KW"/>
</dbReference>
<sequence>MGGAVRFAHALARDEPHDHIRDDLCDDLGDVMDDQAADSSQDAQRLPGCYRHPDRETGVRCTRCDKPICPECMVDASVGFQCPECARGDSGTGHAPAASRPRTLAGGTVAADPRLVTKILVGVNLAVFLVQLSVGNSFDTRFELLGQAYVPGLGSVEGIAEGQWYRMLTAMFLHGSYIHILFNMLSLWWIGGPLEAALGRARYLALYFVSGLAGSALTYLIAAPNQPSLGASGAIFGLFGATAILMRRLNYDMRPIIALLVINLIFTFGWSNIAWQAHIGGLVAGVLTGYAMVHAPRERRDLVQYGACALVLVVVVAMTLIRTAQLT</sequence>
<feature type="transmembrane region" description="Helical" evidence="7">
    <location>
        <begin position="228"/>
        <end position="246"/>
    </location>
</feature>
<keyword evidence="10" id="KW-1185">Reference proteome</keyword>
<feature type="domain" description="Peptidase S54 rhomboid" evidence="8">
    <location>
        <begin position="162"/>
        <end position="293"/>
    </location>
</feature>
<proteinExistence type="inferred from homology"/>
<dbReference type="Gene3D" id="1.20.1540.10">
    <property type="entry name" value="Rhomboid-like"/>
    <property type="match status" value="1"/>
</dbReference>
<evidence type="ECO:0000256" key="4">
    <source>
        <dbReference type="ARBA" id="ARBA00022801"/>
    </source>
</evidence>
<dbReference type="PANTHER" id="PTHR43731:SF14">
    <property type="entry name" value="PRESENILIN-ASSOCIATED RHOMBOID-LIKE PROTEIN, MITOCHONDRIAL"/>
    <property type="match status" value="1"/>
</dbReference>
<gene>
    <name evidence="9" type="ORF">M2283_002311</name>
</gene>
<evidence type="ECO:0000256" key="6">
    <source>
        <dbReference type="ARBA" id="ARBA00023136"/>
    </source>
</evidence>
<evidence type="ECO:0000313" key="9">
    <source>
        <dbReference type="EMBL" id="MDH6215028.1"/>
    </source>
</evidence>
<dbReference type="SUPFAM" id="SSF144091">
    <property type="entry name" value="Rhomboid-like"/>
    <property type="match status" value="1"/>
</dbReference>
<evidence type="ECO:0000256" key="1">
    <source>
        <dbReference type="ARBA" id="ARBA00004141"/>
    </source>
</evidence>
<evidence type="ECO:0000256" key="2">
    <source>
        <dbReference type="ARBA" id="ARBA00009045"/>
    </source>
</evidence>
<protein>
    <submittedName>
        <fullName evidence="9">Membrane associated rhomboid family serine protease</fullName>
    </submittedName>
</protein>
<keyword evidence="3 7" id="KW-0812">Transmembrane</keyword>
<dbReference type="GO" id="GO:0006508">
    <property type="term" value="P:proteolysis"/>
    <property type="evidence" value="ECO:0007669"/>
    <property type="project" value="UniProtKB-KW"/>
</dbReference>
<organism evidence="9 10">
    <name type="scientific">Streptomyces pseudovenezuelae</name>
    <dbReference type="NCBI Taxonomy" id="67350"/>
    <lineage>
        <taxon>Bacteria</taxon>
        <taxon>Bacillati</taxon>
        <taxon>Actinomycetota</taxon>
        <taxon>Actinomycetes</taxon>
        <taxon>Kitasatosporales</taxon>
        <taxon>Streptomycetaceae</taxon>
        <taxon>Streptomyces</taxon>
        <taxon>Streptomyces aurantiacus group</taxon>
    </lineage>
</organism>
<evidence type="ECO:0000256" key="5">
    <source>
        <dbReference type="ARBA" id="ARBA00022989"/>
    </source>
</evidence>
<name>A0ABT6LFE5_9ACTN</name>
<keyword evidence="6 7" id="KW-0472">Membrane</keyword>
<feature type="transmembrane region" description="Helical" evidence="7">
    <location>
        <begin position="171"/>
        <end position="191"/>
    </location>
</feature>
<evidence type="ECO:0000313" key="10">
    <source>
        <dbReference type="Proteomes" id="UP001160499"/>
    </source>
</evidence>
<dbReference type="Proteomes" id="UP001160499">
    <property type="component" value="Unassembled WGS sequence"/>
</dbReference>
<feature type="transmembrane region" description="Helical" evidence="7">
    <location>
        <begin position="253"/>
        <end position="271"/>
    </location>
</feature>
<reference evidence="9 10" key="1">
    <citation type="submission" date="2023-04" db="EMBL/GenBank/DDBJ databases">
        <title>Forest soil microbial communities from Buena Vista Peninsula, Colon Province, Panama.</title>
        <authorList>
            <person name="Bouskill N."/>
        </authorList>
    </citation>
    <scope>NUCLEOTIDE SEQUENCE [LARGE SCALE GENOMIC DNA]</scope>
    <source>
        <strain evidence="9 10">GGS1</strain>
    </source>
</reference>
<dbReference type="Pfam" id="PF01694">
    <property type="entry name" value="Rhomboid"/>
    <property type="match status" value="1"/>
</dbReference>
<evidence type="ECO:0000256" key="7">
    <source>
        <dbReference type="SAM" id="Phobius"/>
    </source>
</evidence>
<comment type="subcellular location">
    <subcellularLocation>
        <location evidence="1">Membrane</location>
        <topology evidence="1">Multi-pass membrane protein</topology>
    </subcellularLocation>
</comment>
<dbReference type="InterPro" id="IPR022764">
    <property type="entry name" value="Peptidase_S54_rhomboid_dom"/>
</dbReference>
<dbReference type="PANTHER" id="PTHR43731">
    <property type="entry name" value="RHOMBOID PROTEASE"/>
    <property type="match status" value="1"/>
</dbReference>
<comment type="caution">
    <text evidence="9">The sequence shown here is derived from an EMBL/GenBank/DDBJ whole genome shotgun (WGS) entry which is preliminary data.</text>
</comment>
<feature type="transmembrane region" description="Helical" evidence="7">
    <location>
        <begin position="203"/>
        <end position="222"/>
    </location>
</feature>